<evidence type="ECO:0000313" key="3">
    <source>
        <dbReference type="EMBL" id="CEK65060.1"/>
    </source>
</evidence>
<proteinExistence type="predicted"/>
<dbReference type="SUPFAM" id="SSF57667">
    <property type="entry name" value="beta-beta-alpha zinc fingers"/>
    <property type="match status" value="1"/>
</dbReference>
<organism evidence="3">
    <name type="scientific">Arion vulgaris</name>
    <dbReference type="NCBI Taxonomy" id="1028688"/>
    <lineage>
        <taxon>Eukaryota</taxon>
        <taxon>Metazoa</taxon>
        <taxon>Spiralia</taxon>
        <taxon>Lophotrochozoa</taxon>
        <taxon>Mollusca</taxon>
        <taxon>Gastropoda</taxon>
        <taxon>Heterobranchia</taxon>
        <taxon>Euthyneura</taxon>
        <taxon>Panpulmonata</taxon>
        <taxon>Eupulmonata</taxon>
        <taxon>Stylommatophora</taxon>
        <taxon>Helicina</taxon>
        <taxon>Arionoidea</taxon>
        <taxon>Arionidae</taxon>
        <taxon>Arion</taxon>
    </lineage>
</organism>
<feature type="domain" description="C2H2-type" evidence="2">
    <location>
        <begin position="26"/>
        <end position="53"/>
    </location>
</feature>
<keyword evidence="1" id="KW-0479">Metal-binding</keyword>
<dbReference type="Gene3D" id="3.30.160.60">
    <property type="entry name" value="Classic Zinc Finger"/>
    <property type="match status" value="1"/>
</dbReference>
<dbReference type="PROSITE" id="PS00028">
    <property type="entry name" value="ZINC_FINGER_C2H2_1"/>
    <property type="match status" value="1"/>
</dbReference>
<dbReference type="AlphaFoldDB" id="A0A0B6ZBF7"/>
<reference evidence="3" key="1">
    <citation type="submission" date="2014-12" db="EMBL/GenBank/DDBJ databases">
        <title>Insight into the proteome of Arion vulgaris.</title>
        <authorList>
            <person name="Aradska J."/>
            <person name="Bulat T."/>
            <person name="Smidak R."/>
            <person name="Sarate P."/>
            <person name="Gangsoo J."/>
            <person name="Sialana F."/>
            <person name="Bilban M."/>
            <person name="Lubec G."/>
        </authorList>
    </citation>
    <scope>NUCLEOTIDE SEQUENCE</scope>
    <source>
        <tissue evidence="3">Skin</tissue>
    </source>
</reference>
<evidence type="ECO:0000259" key="2">
    <source>
        <dbReference type="PROSITE" id="PS50157"/>
    </source>
</evidence>
<dbReference type="InterPro" id="IPR036236">
    <property type="entry name" value="Znf_C2H2_sf"/>
</dbReference>
<dbReference type="EMBL" id="HACG01018195">
    <property type="protein sequence ID" value="CEK65060.1"/>
    <property type="molecule type" value="Transcribed_RNA"/>
</dbReference>
<keyword evidence="1" id="KW-0862">Zinc</keyword>
<keyword evidence="1" id="KW-0863">Zinc-finger</keyword>
<dbReference type="PROSITE" id="PS50157">
    <property type="entry name" value="ZINC_FINGER_C2H2_2"/>
    <property type="match status" value="1"/>
</dbReference>
<evidence type="ECO:0000256" key="1">
    <source>
        <dbReference type="PROSITE-ProRule" id="PRU00042"/>
    </source>
</evidence>
<sequence length="54" mass="6401">HLCGVEFSHNISLKAHIKKHMDEILYKCDVCCQYFIHFSVLEEHIRAHLIEQHG</sequence>
<protein>
    <recommendedName>
        <fullName evidence="2">C2H2-type domain-containing protein</fullName>
    </recommendedName>
</protein>
<gene>
    <name evidence="3" type="primary">ORF53766</name>
</gene>
<dbReference type="GO" id="GO:0008270">
    <property type="term" value="F:zinc ion binding"/>
    <property type="evidence" value="ECO:0007669"/>
    <property type="project" value="UniProtKB-KW"/>
</dbReference>
<name>A0A0B6ZBF7_9EUPU</name>
<feature type="non-terminal residue" evidence="3">
    <location>
        <position position="1"/>
    </location>
</feature>
<accession>A0A0B6ZBF7</accession>
<dbReference type="InterPro" id="IPR013087">
    <property type="entry name" value="Znf_C2H2_type"/>
</dbReference>